<gene>
    <name evidence="2" type="ORF">KCX74_03545</name>
</gene>
<accession>A0A941DQI2</accession>
<evidence type="ECO:0000259" key="1">
    <source>
        <dbReference type="Pfam" id="PF13761"/>
    </source>
</evidence>
<dbReference type="Proteomes" id="UP000675284">
    <property type="component" value="Unassembled WGS sequence"/>
</dbReference>
<dbReference type="AlphaFoldDB" id="A0A941DQI2"/>
<sequence>MQMSIYKKVLENQFYDLHPMLQRRYEFKRNSIFKATGVMKCVRGGPMWLFPIFWLGKKYKLFFPESGKNIPFEIVNSQIIASDGTEQVHWERVFYFNHKKRFFNARMYLNSEQNLIQDYLGEPAKFYSDLALSITKEGGLRIDSKKQRLVLPFIEIPLPKIFQGLATVTETYMETKAVYYIQVQVKNPIIGTVFSYEGEFKSNDIF</sequence>
<protein>
    <submittedName>
        <fullName evidence="2">DUF4166 domain-containing protein</fullName>
    </submittedName>
</protein>
<organism evidence="2 3">
    <name type="scientific">Virgibacillus salarius</name>
    <dbReference type="NCBI Taxonomy" id="447199"/>
    <lineage>
        <taxon>Bacteria</taxon>
        <taxon>Bacillati</taxon>
        <taxon>Bacillota</taxon>
        <taxon>Bacilli</taxon>
        <taxon>Bacillales</taxon>
        <taxon>Bacillaceae</taxon>
        <taxon>Virgibacillus</taxon>
    </lineage>
</organism>
<proteinExistence type="predicted"/>
<evidence type="ECO:0000313" key="3">
    <source>
        <dbReference type="Proteomes" id="UP000675284"/>
    </source>
</evidence>
<dbReference type="InterPro" id="IPR025311">
    <property type="entry name" value="DUF4166"/>
</dbReference>
<keyword evidence="3" id="KW-1185">Reference proteome</keyword>
<evidence type="ECO:0000313" key="2">
    <source>
        <dbReference type="EMBL" id="MBR7795114.1"/>
    </source>
</evidence>
<feature type="domain" description="DUF4166" evidence="1">
    <location>
        <begin position="17"/>
        <end position="200"/>
    </location>
</feature>
<name>A0A941DQI2_9BACI</name>
<reference evidence="2" key="1">
    <citation type="submission" date="2021-04" db="EMBL/GenBank/DDBJ databases">
        <title>Isolation and polyphasic classification of algal microorganism.</title>
        <authorList>
            <person name="Wang S."/>
        </authorList>
    </citation>
    <scope>NUCLEOTIDE SEQUENCE</scope>
    <source>
        <strain evidence="2">720a</strain>
    </source>
</reference>
<comment type="caution">
    <text evidence="2">The sequence shown here is derived from an EMBL/GenBank/DDBJ whole genome shotgun (WGS) entry which is preliminary data.</text>
</comment>
<dbReference type="EMBL" id="JAGSOT010000006">
    <property type="protein sequence ID" value="MBR7795114.1"/>
    <property type="molecule type" value="Genomic_DNA"/>
</dbReference>
<dbReference type="Pfam" id="PF13761">
    <property type="entry name" value="DUF4166"/>
    <property type="match status" value="1"/>
</dbReference>